<name>A0A0A2VTB0_BEABA</name>
<proteinExistence type="predicted"/>
<gene>
    <name evidence="1" type="ORF">BBAD15_g5093</name>
</gene>
<dbReference type="EMBL" id="ANFO01000421">
    <property type="protein sequence ID" value="KGQ09582.1"/>
    <property type="molecule type" value="Genomic_DNA"/>
</dbReference>
<reference evidence="1 2" key="1">
    <citation type="submission" date="2012-10" db="EMBL/GenBank/DDBJ databases">
        <title>Genome sequencing and analysis of entomopathogenic fungi Beauveria bassiana D1-5.</title>
        <authorList>
            <person name="Li Q."/>
            <person name="Wang L."/>
            <person name="Zhang Z."/>
            <person name="Wang Q."/>
            <person name="Ren J."/>
            <person name="Wang M."/>
            <person name="Xu W."/>
            <person name="Wang J."/>
            <person name="Lu Y."/>
            <person name="Du Q."/>
            <person name="Sun Z."/>
        </authorList>
    </citation>
    <scope>NUCLEOTIDE SEQUENCE [LARGE SCALE GENOMIC DNA]</scope>
    <source>
        <strain evidence="1 2">D1-5</strain>
    </source>
</reference>
<protein>
    <submittedName>
        <fullName evidence="1">Uncharacterized protein</fullName>
    </submittedName>
</protein>
<evidence type="ECO:0000313" key="2">
    <source>
        <dbReference type="Proteomes" id="UP000030106"/>
    </source>
</evidence>
<sequence length="155" mass="16874">MAPCLLDAAFAELGALAILPCLILLRHRPALAIGVKQLSETMPSAATATYTLLRDQNWPHRGGAAALICLVSHGEYEVCDSSRRKSKSISTRLHKHFERTKEKGGFAIGDGGGGNRGYYIFIETAECHQGCEDGATRYTVQQGPERHKTKYAAQT</sequence>
<dbReference type="Proteomes" id="UP000030106">
    <property type="component" value="Unassembled WGS sequence"/>
</dbReference>
<accession>A0A0A2VTB0</accession>
<dbReference type="AlphaFoldDB" id="A0A0A2VTB0"/>
<evidence type="ECO:0000313" key="1">
    <source>
        <dbReference type="EMBL" id="KGQ09582.1"/>
    </source>
</evidence>
<dbReference type="HOGENOM" id="CLU_1695163_0_0_1"/>
<comment type="caution">
    <text evidence="1">The sequence shown here is derived from an EMBL/GenBank/DDBJ whole genome shotgun (WGS) entry which is preliminary data.</text>
</comment>
<organism evidence="1 2">
    <name type="scientific">Beauveria bassiana D1-5</name>
    <dbReference type="NCBI Taxonomy" id="1245745"/>
    <lineage>
        <taxon>Eukaryota</taxon>
        <taxon>Fungi</taxon>
        <taxon>Dikarya</taxon>
        <taxon>Ascomycota</taxon>
        <taxon>Pezizomycotina</taxon>
        <taxon>Sordariomycetes</taxon>
        <taxon>Hypocreomycetidae</taxon>
        <taxon>Hypocreales</taxon>
        <taxon>Cordycipitaceae</taxon>
        <taxon>Beauveria</taxon>
    </lineage>
</organism>